<feature type="transmembrane region" description="Helical" evidence="1">
    <location>
        <begin position="49"/>
        <end position="67"/>
    </location>
</feature>
<dbReference type="SUPFAM" id="SSF55073">
    <property type="entry name" value="Nucleotide cyclase"/>
    <property type="match status" value="1"/>
</dbReference>
<dbReference type="EMBL" id="WHOB01000052">
    <property type="protein sequence ID" value="NOU80649.1"/>
    <property type="molecule type" value="Genomic_DNA"/>
</dbReference>
<evidence type="ECO:0000313" key="4">
    <source>
        <dbReference type="Proteomes" id="UP000596857"/>
    </source>
</evidence>
<evidence type="ECO:0000256" key="1">
    <source>
        <dbReference type="SAM" id="Phobius"/>
    </source>
</evidence>
<dbReference type="PANTHER" id="PTHR45138:SF9">
    <property type="entry name" value="DIGUANYLATE CYCLASE DGCM-RELATED"/>
    <property type="match status" value="1"/>
</dbReference>
<feature type="transmembrane region" description="Helical" evidence="1">
    <location>
        <begin position="134"/>
        <end position="155"/>
    </location>
</feature>
<feature type="transmembrane region" description="Helical" evidence="1">
    <location>
        <begin position="167"/>
        <end position="186"/>
    </location>
</feature>
<feature type="transmembrane region" description="Helical" evidence="1">
    <location>
        <begin position="73"/>
        <end position="96"/>
    </location>
</feature>
<dbReference type="NCBIfam" id="TIGR00254">
    <property type="entry name" value="GGDEF"/>
    <property type="match status" value="1"/>
</dbReference>
<feature type="domain" description="GGDEF" evidence="2">
    <location>
        <begin position="263"/>
        <end position="395"/>
    </location>
</feature>
<comment type="caution">
    <text evidence="3">The sequence shown here is derived from an EMBL/GenBank/DDBJ whole genome shotgun (WGS) entry which is preliminary data.</text>
</comment>
<protein>
    <submittedName>
        <fullName evidence="3">Diguanylate cyclase</fullName>
    </submittedName>
</protein>
<dbReference type="CDD" id="cd01949">
    <property type="entry name" value="GGDEF"/>
    <property type="match status" value="1"/>
</dbReference>
<dbReference type="InterPro" id="IPR050469">
    <property type="entry name" value="Diguanylate_Cyclase"/>
</dbReference>
<keyword evidence="1" id="KW-0472">Membrane</keyword>
<gene>
    <name evidence="3" type="ORF">GC101_17435</name>
</gene>
<reference evidence="3 4" key="1">
    <citation type="submission" date="2019-10" db="EMBL/GenBank/DDBJ databases">
        <title>Description of Paenibacillus terricola sp. nov.</title>
        <authorList>
            <person name="Carlier A."/>
            <person name="Qi S."/>
        </authorList>
    </citation>
    <scope>NUCLEOTIDE SEQUENCE [LARGE SCALE GENOMIC DNA]</scope>
    <source>
        <strain evidence="3 4">LMG 31459</strain>
    </source>
</reference>
<evidence type="ECO:0000313" key="3">
    <source>
        <dbReference type="EMBL" id="NOU80649.1"/>
    </source>
</evidence>
<keyword evidence="4" id="KW-1185">Reference proteome</keyword>
<feature type="transmembrane region" description="Helical" evidence="1">
    <location>
        <begin position="108"/>
        <end position="128"/>
    </location>
</feature>
<dbReference type="InterPro" id="IPR029787">
    <property type="entry name" value="Nucleotide_cyclase"/>
</dbReference>
<organism evidence="3 4">
    <name type="scientific">Paenibacillus phytohabitans</name>
    <dbReference type="NCBI Taxonomy" id="2654978"/>
    <lineage>
        <taxon>Bacteria</taxon>
        <taxon>Bacillati</taxon>
        <taxon>Bacillota</taxon>
        <taxon>Bacilli</taxon>
        <taxon>Bacillales</taxon>
        <taxon>Paenibacillaceae</taxon>
        <taxon>Paenibacillus</taxon>
    </lineage>
</organism>
<dbReference type="InterPro" id="IPR043128">
    <property type="entry name" value="Rev_trsase/Diguanyl_cyclase"/>
</dbReference>
<keyword evidence="1" id="KW-0812">Transmembrane</keyword>
<feature type="transmembrane region" description="Helical" evidence="1">
    <location>
        <begin position="198"/>
        <end position="220"/>
    </location>
</feature>
<dbReference type="Proteomes" id="UP000596857">
    <property type="component" value="Unassembled WGS sequence"/>
</dbReference>
<dbReference type="InterPro" id="IPR000160">
    <property type="entry name" value="GGDEF_dom"/>
</dbReference>
<evidence type="ECO:0000259" key="2">
    <source>
        <dbReference type="PROSITE" id="PS50887"/>
    </source>
</evidence>
<sequence length="405" mass="45434">MTSMSKGVDAMAASLDFKTLLACLFFGNFFTVMLTLAYRSRYPKDGTSLLFLTAKILQLVIMILLLLREYREFKVVLPCIILLNLAGGTAEIFALLKMLEVYSERIKRIYYTLTGCAALALLLLYLLSPDVPRLIAAASLAGALLLIYPAYMLCWKVKKTPLQEIMGLLYGIVILSMFCNASRLVYPPPEGSPIGEWMQVFFYIGIYLLMFLGTAGFMLLSREQSYAELERAATYDELTGILNRRAFVLRARPLIAAAAKEMAPFSFLLLDVDHFKQVNDTYGHDTGDKVLRDFARRIERQLGNGDLFGRFGGEEFAVLLHRADEEASEEVAERLRRSVLDATIDGITLSYTVSIGLITIVSGERVPLNTLYKLSDTALYQAKQRGRNCVVRSHGYTARELEVHS</sequence>
<dbReference type="SMART" id="SM00267">
    <property type="entry name" value="GGDEF"/>
    <property type="match status" value="1"/>
</dbReference>
<dbReference type="Gene3D" id="3.30.70.270">
    <property type="match status" value="1"/>
</dbReference>
<feature type="transmembrane region" description="Helical" evidence="1">
    <location>
        <begin position="19"/>
        <end position="37"/>
    </location>
</feature>
<dbReference type="PROSITE" id="PS50887">
    <property type="entry name" value="GGDEF"/>
    <property type="match status" value="1"/>
</dbReference>
<proteinExistence type="predicted"/>
<dbReference type="Pfam" id="PF00990">
    <property type="entry name" value="GGDEF"/>
    <property type="match status" value="1"/>
</dbReference>
<accession>A0ABX1YJW1</accession>
<name>A0ABX1YJW1_9BACL</name>
<dbReference type="PANTHER" id="PTHR45138">
    <property type="entry name" value="REGULATORY COMPONENTS OF SENSORY TRANSDUCTION SYSTEM"/>
    <property type="match status" value="1"/>
</dbReference>
<keyword evidence="1" id="KW-1133">Transmembrane helix</keyword>